<evidence type="ECO:0000313" key="5">
    <source>
        <dbReference type="EMBL" id="RAZ88658.1"/>
    </source>
</evidence>
<dbReference type="EMBL" id="QMBP01000011">
    <property type="protein sequence ID" value="RAZ88658.1"/>
    <property type="molecule type" value="Genomic_DNA"/>
</dbReference>
<dbReference type="PANTHER" id="PTHR47514">
    <property type="entry name" value="TRANSKETOLASE N-TERMINAL SECTION-RELATED"/>
    <property type="match status" value="1"/>
</dbReference>
<dbReference type="CDD" id="cd02012">
    <property type="entry name" value="TPP_TK"/>
    <property type="match status" value="1"/>
</dbReference>
<feature type="domain" description="Transketolase N-terminal" evidence="4">
    <location>
        <begin position="16"/>
        <end position="259"/>
    </location>
</feature>
<sequence>MEADRLFADRQPLSSRALRRLILEESHRAHVGHIGSALSVVDLLAALYGGAIRSKSPDDPDRDRFVMSKGHAALALYAALFLRGWMSRGELATYCGDDSSLGVHPTHHLPGIDFSTGSLGLGLSIGAGSALAARLLGKDRRTYVLLSDAECNEGATWEAAMFAGHHRLANLIAIVDVNGQQALGPTAEILNQGRMAERWASCGWTVREVDGHVPTAVREALTPSLHEPLAVLARTVSGRGVSFMERQVNWHYLPMSDEQYAIALAESEALA</sequence>
<evidence type="ECO:0000313" key="6">
    <source>
        <dbReference type="Proteomes" id="UP000251558"/>
    </source>
</evidence>
<gene>
    <name evidence="5" type="ORF">DPM33_21985</name>
</gene>
<evidence type="ECO:0000256" key="3">
    <source>
        <dbReference type="ARBA" id="ARBA00023052"/>
    </source>
</evidence>
<dbReference type="PANTHER" id="PTHR47514:SF1">
    <property type="entry name" value="TRANSKETOLASE N-TERMINAL SECTION-RELATED"/>
    <property type="match status" value="1"/>
</dbReference>
<name>A0A330HLU6_9HYPH</name>
<evidence type="ECO:0000259" key="4">
    <source>
        <dbReference type="Pfam" id="PF00456"/>
    </source>
</evidence>
<reference evidence="5 6" key="2">
    <citation type="submission" date="2018-07" db="EMBL/GenBank/DDBJ databases">
        <title>Diversity of Mesorhizobium strains in Brazil.</title>
        <authorList>
            <person name="Helene L.C.F."/>
            <person name="Dall'Agnol R."/>
            <person name="Delamuta J.R.M."/>
            <person name="Hungria M."/>
        </authorList>
    </citation>
    <scope>NUCLEOTIDE SEQUENCE [LARGE SCALE GENOMIC DNA]</scope>
    <source>
        <strain evidence="5 6">AC99b</strain>
    </source>
</reference>
<organism evidence="5 6">
    <name type="scientific">Mesorhizobium hawassense</name>
    <dbReference type="NCBI Taxonomy" id="1209954"/>
    <lineage>
        <taxon>Bacteria</taxon>
        <taxon>Pseudomonadati</taxon>
        <taxon>Pseudomonadota</taxon>
        <taxon>Alphaproteobacteria</taxon>
        <taxon>Hyphomicrobiales</taxon>
        <taxon>Phyllobacteriaceae</taxon>
        <taxon>Mesorhizobium</taxon>
    </lineage>
</organism>
<dbReference type="RefSeq" id="WP_112099528.1">
    <property type="nucleotide sequence ID" value="NZ_QMBP01000011.1"/>
</dbReference>
<accession>A0A330HLU6</accession>
<evidence type="ECO:0000256" key="1">
    <source>
        <dbReference type="ARBA" id="ARBA00001964"/>
    </source>
</evidence>
<comment type="cofactor">
    <cofactor evidence="1">
        <name>thiamine diphosphate</name>
        <dbReference type="ChEBI" id="CHEBI:58937"/>
    </cofactor>
</comment>
<comment type="caution">
    <text evidence="5">The sequence shown here is derived from an EMBL/GenBank/DDBJ whole genome shotgun (WGS) entry which is preliminary data.</text>
</comment>
<evidence type="ECO:0000256" key="2">
    <source>
        <dbReference type="ARBA" id="ARBA00007131"/>
    </source>
</evidence>
<comment type="similarity">
    <text evidence="2">Belongs to the transketolase family.</text>
</comment>
<dbReference type="OrthoDB" id="8732661at2"/>
<dbReference type="Proteomes" id="UP000251558">
    <property type="component" value="Unassembled WGS sequence"/>
</dbReference>
<dbReference type="Gene3D" id="3.40.50.970">
    <property type="match status" value="1"/>
</dbReference>
<protein>
    <submittedName>
        <fullName evidence="5">Transketolase</fullName>
    </submittedName>
</protein>
<dbReference type="AlphaFoldDB" id="A0A330HLU6"/>
<dbReference type="SUPFAM" id="SSF52518">
    <property type="entry name" value="Thiamin diphosphate-binding fold (THDP-binding)"/>
    <property type="match status" value="1"/>
</dbReference>
<proteinExistence type="inferred from homology"/>
<reference evidence="6" key="1">
    <citation type="submission" date="2018-06" db="EMBL/GenBank/DDBJ databases">
        <authorList>
            <person name="Helene L.C."/>
            <person name="Dall'Agnol R."/>
            <person name="Delamuta J.R."/>
            <person name="Hungria M."/>
        </authorList>
    </citation>
    <scope>NUCLEOTIDE SEQUENCE [LARGE SCALE GENOMIC DNA]</scope>
    <source>
        <strain evidence="6">AC99b</strain>
    </source>
</reference>
<dbReference type="Pfam" id="PF00456">
    <property type="entry name" value="Transketolase_N"/>
    <property type="match status" value="1"/>
</dbReference>
<keyword evidence="6" id="KW-1185">Reference proteome</keyword>
<dbReference type="InterPro" id="IPR005474">
    <property type="entry name" value="Transketolase_N"/>
</dbReference>
<keyword evidence="3" id="KW-0786">Thiamine pyrophosphate</keyword>
<dbReference type="InterPro" id="IPR029061">
    <property type="entry name" value="THDP-binding"/>
</dbReference>